<evidence type="ECO:0000256" key="7">
    <source>
        <dbReference type="ARBA" id="ARBA00023316"/>
    </source>
</evidence>
<evidence type="ECO:0000256" key="4">
    <source>
        <dbReference type="ARBA" id="ARBA00022679"/>
    </source>
</evidence>
<evidence type="ECO:0000256" key="3">
    <source>
        <dbReference type="ARBA" id="ARBA00022676"/>
    </source>
</evidence>
<feature type="active site" description="Nucleophile" evidence="8">
    <location>
        <position position="153"/>
    </location>
</feature>
<evidence type="ECO:0000256" key="6">
    <source>
        <dbReference type="ARBA" id="ARBA00022984"/>
    </source>
</evidence>
<dbReference type="Proteomes" id="UP000254495">
    <property type="component" value="Unassembled WGS sequence"/>
</dbReference>
<proteinExistence type="inferred from homology"/>
<dbReference type="GO" id="GO:0009252">
    <property type="term" value="P:peptidoglycan biosynthetic process"/>
    <property type="evidence" value="ECO:0007669"/>
    <property type="project" value="UniProtKB-UniPathway"/>
</dbReference>
<dbReference type="GO" id="GO:0016757">
    <property type="term" value="F:glycosyltransferase activity"/>
    <property type="evidence" value="ECO:0007669"/>
    <property type="project" value="UniProtKB-KW"/>
</dbReference>
<evidence type="ECO:0000313" key="11">
    <source>
        <dbReference type="Proteomes" id="UP000254495"/>
    </source>
</evidence>
<dbReference type="InterPro" id="IPR038063">
    <property type="entry name" value="Transpep_catalytic_dom"/>
</dbReference>
<dbReference type="GO" id="GO:0008360">
    <property type="term" value="P:regulation of cell shape"/>
    <property type="evidence" value="ECO:0007669"/>
    <property type="project" value="UniProtKB-UniRule"/>
</dbReference>
<dbReference type="PROSITE" id="PS52029">
    <property type="entry name" value="LD_TPASE"/>
    <property type="match status" value="1"/>
</dbReference>
<dbReference type="PANTHER" id="PTHR36699:SF1">
    <property type="entry name" value="L,D-TRANSPEPTIDASE YAFK-RELATED"/>
    <property type="match status" value="1"/>
</dbReference>
<evidence type="ECO:0000256" key="8">
    <source>
        <dbReference type="PROSITE-ProRule" id="PRU01373"/>
    </source>
</evidence>
<evidence type="ECO:0000256" key="5">
    <source>
        <dbReference type="ARBA" id="ARBA00022960"/>
    </source>
</evidence>
<evidence type="ECO:0000259" key="9">
    <source>
        <dbReference type="PROSITE" id="PS52029"/>
    </source>
</evidence>
<keyword evidence="7 8" id="KW-0961">Cell wall biogenesis/degradation</keyword>
<comment type="pathway">
    <text evidence="1 8">Cell wall biogenesis; peptidoglycan biosynthesis.</text>
</comment>
<dbReference type="GO" id="GO:0071555">
    <property type="term" value="P:cell wall organization"/>
    <property type="evidence" value="ECO:0007669"/>
    <property type="project" value="UniProtKB-UniRule"/>
</dbReference>
<dbReference type="InterPro" id="IPR005490">
    <property type="entry name" value="LD_TPept_cat_dom"/>
</dbReference>
<dbReference type="CDD" id="cd16913">
    <property type="entry name" value="YkuD_like"/>
    <property type="match status" value="1"/>
</dbReference>
<protein>
    <submittedName>
        <fullName evidence="10">Membrane protein</fullName>
    </submittedName>
</protein>
<dbReference type="PANTHER" id="PTHR36699">
    <property type="entry name" value="LD-TRANSPEPTIDASE"/>
    <property type="match status" value="1"/>
</dbReference>
<keyword evidence="3" id="KW-0328">Glycosyltransferase</keyword>
<evidence type="ECO:0000256" key="2">
    <source>
        <dbReference type="ARBA" id="ARBA00005992"/>
    </source>
</evidence>
<keyword evidence="5 8" id="KW-0133">Cell shape</keyword>
<name>A0A376VCA7_ECOLX</name>
<feature type="domain" description="L,D-TPase catalytic" evidence="9">
    <location>
        <begin position="53"/>
        <end position="184"/>
    </location>
</feature>
<dbReference type="GO" id="GO:0004180">
    <property type="term" value="F:carboxypeptidase activity"/>
    <property type="evidence" value="ECO:0007669"/>
    <property type="project" value="UniProtKB-ARBA"/>
</dbReference>
<dbReference type="SUPFAM" id="SSF141523">
    <property type="entry name" value="L,D-transpeptidase catalytic domain-like"/>
    <property type="match status" value="1"/>
</dbReference>
<feature type="active site" description="Proton donor/acceptor" evidence="8">
    <location>
        <position position="145"/>
    </location>
</feature>
<comment type="similarity">
    <text evidence="2">Belongs to the YkuD family.</text>
</comment>
<sequence>MGRKGLLAIVLLSLFIAMIFQFFWPAPHDEHVFLPVEKPVAPSLKIIHPGDQLFIRILKAEDKLELWASTNNKPYELYKTWTICAWSGGLGPKHKQGDGKSPEGFYATNKGLLNPNSRYHLAFNIGYPNAYDRANGYTGDFIMVHGNCVSAGCYAMTDAGIEEIYQLVAQALNSGQKSVPVHIFPFAMNEENMRQAQVWPEYNFWRMLKPGYDYF</sequence>
<accession>A0A376VCA7</accession>
<dbReference type="UniPathway" id="UPA00219"/>
<organism evidence="10 11">
    <name type="scientific">Escherichia coli</name>
    <dbReference type="NCBI Taxonomy" id="562"/>
    <lineage>
        <taxon>Bacteria</taxon>
        <taxon>Pseudomonadati</taxon>
        <taxon>Pseudomonadota</taxon>
        <taxon>Gammaproteobacteria</taxon>
        <taxon>Enterobacterales</taxon>
        <taxon>Enterobacteriaceae</taxon>
        <taxon>Escherichia</taxon>
    </lineage>
</organism>
<gene>
    <name evidence="10" type="primary">yafK_1</name>
    <name evidence="10" type="ORF">NCTC9077_00779</name>
</gene>
<keyword evidence="4" id="KW-0808">Transferase</keyword>
<evidence type="ECO:0000313" key="10">
    <source>
        <dbReference type="EMBL" id="STJ09163.1"/>
    </source>
</evidence>
<keyword evidence="6 8" id="KW-0573">Peptidoglycan synthesis</keyword>
<dbReference type="AlphaFoldDB" id="A0A376VCA7"/>
<dbReference type="Pfam" id="PF03734">
    <property type="entry name" value="YkuD"/>
    <property type="match status" value="1"/>
</dbReference>
<reference evidence="10 11" key="1">
    <citation type="submission" date="2018-06" db="EMBL/GenBank/DDBJ databases">
        <authorList>
            <consortium name="Pathogen Informatics"/>
            <person name="Doyle S."/>
        </authorList>
    </citation>
    <scope>NUCLEOTIDE SEQUENCE [LARGE SCALE GENOMIC DNA]</scope>
    <source>
        <strain evidence="10 11">NCTC9077</strain>
    </source>
</reference>
<evidence type="ECO:0000256" key="1">
    <source>
        <dbReference type="ARBA" id="ARBA00004752"/>
    </source>
</evidence>
<dbReference type="EMBL" id="UGCU01000001">
    <property type="protein sequence ID" value="STJ09163.1"/>
    <property type="molecule type" value="Genomic_DNA"/>
</dbReference>